<name>A0A8X6TLE6_NEPPI</name>
<feature type="non-terminal residue" evidence="1">
    <location>
        <position position="1"/>
    </location>
</feature>
<sequence length="55" mass="5881">VESLWHGDGVLVGGISGTECKQRGDLIVTDVVLVQDQPMLLQLPTDLAFSSPTFP</sequence>
<gene>
    <name evidence="1" type="ORF">NPIL_116431</name>
</gene>
<comment type="caution">
    <text evidence="1">The sequence shown here is derived from an EMBL/GenBank/DDBJ whole genome shotgun (WGS) entry which is preliminary data.</text>
</comment>
<reference evidence="1" key="1">
    <citation type="submission" date="2020-08" db="EMBL/GenBank/DDBJ databases">
        <title>Multicomponent nature underlies the extraordinary mechanical properties of spider dragline silk.</title>
        <authorList>
            <person name="Kono N."/>
            <person name="Nakamura H."/>
            <person name="Mori M."/>
            <person name="Yoshida Y."/>
            <person name="Ohtoshi R."/>
            <person name="Malay A.D."/>
            <person name="Moran D.A.P."/>
            <person name="Tomita M."/>
            <person name="Numata K."/>
            <person name="Arakawa K."/>
        </authorList>
    </citation>
    <scope>NUCLEOTIDE SEQUENCE</scope>
</reference>
<proteinExistence type="predicted"/>
<evidence type="ECO:0000313" key="2">
    <source>
        <dbReference type="Proteomes" id="UP000887013"/>
    </source>
</evidence>
<organism evidence="1 2">
    <name type="scientific">Nephila pilipes</name>
    <name type="common">Giant wood spider</name>
    <name type="synonym">Nephila maculata</name>
    <dbReference type="NCBI Taxonomy" id="299642"/>
    <lineage>
        <taxon>Eukaryota</taxon>
        <taxon>Metazoa</taxon>
        <taxon>Ecdysozoa</taxon>
        <taxon>Arthropoda</taxon>
        <taxon>Chelicerata</taxon>
        <taxon>Arachnida</taxon>
        <taxon>Araneae</taxon>
        <taxon>Araneomorphae</taxon>
        <taxon>Entelegynae</taxon>
        <taxon>Araneoidea</taxon>
        <taxon>Nephilidae</taxon>
        <taxon>Nephila</taxon>
    </lineage>
</organism>
<evidence type="ECO:0000313" key="1">
    <source>
        <dbReference type="EMBL" id="GFT27711.1"/>
    </source>
</evidence>
<accession>A0A8X6TLE6</accession>
<dbReference type="AlphaFoldDB" id="A0A8X6TLE6"/>
<keyword evidence="2" id="KW-1185">Reference proteome</keyword>
<dbReference type="EMBL" id="BMAW01060731">
    <property type="protein sequence ID" value="GFT27711.1"/>
    <property type="molecule type" value="Genomic_DNA"/>
</dbReference>
<dbReference type="Proteomes" id="UP000887013">
    <property type="component" value="Unassembled WGS sequence"/>
</dbReference>
<protein>
    <submittedName>
        <fullName evidence="1">Uncharacterized protein</fullName>
    </submittedName>
</protein>